<dbReference type="PANTHER" id="PTHR39188:SF3">
    <property type="entry name" value="STAGE IV SPORULATION PROTEIN FB"/>
    <property type="match status" value="1"/>
</dbReference>
<dbReference type="GO" id="GO:0006508">
    <property type="term" value="P:proteolysis"/>
    <property type="evidence" value="ECO:0007669"/>
    <property type="project" value="UniProtKB-KW"/>
</dbReference>
<dbReference type="AlphaFoldDB" id="A0A0L8V5H9"/>
<evidence type="ECO:0000256" key="4">
    <source>
        <dbReference type="ARBA" id="ARBA00022670"/>
    </source>
</evidence>
<dbReference type="EMBL" id="LGIA01000180">
    <property type="protein sequence ID" value="KOH43684.1"/>
    <property type="molecule type" value="Genomic_DNA"/>
</dbReference>
<feature type="active site" evidence="15">
    <location>
        <position position="62"/>
    </location>
</feature>
<feature type="transmembrane region" description="Helical" evidence="14">
    <location>
        <begin position="103"/>
        <end position="122"/>
    </location>
</feature>
<evidence type="ECO:0000259" key="18">
    <source>
        <dbReference type="PROSITE" id="PS51371"/>
    </source>
</evidence>
<evidence type="ECO:0000256" key="9">
    <source>
        <dbReference type="ARBA" id="ARBA00022833"/>
    </source>
</evidence>
<evidence type="ECO:0000256" key="14">
    <source>
        <dbReference type="PIRNR" id="PIRNR006404"/>
    </source>
</evidence>
<evidence type="ECO:0000256" key="6">
    <source>
        <dbReference type="ARBA" id="ARBA00022723"/>
    </source>
</evidence>
<evidence type="ECO:0000256" key="12">
    <source>
        <dbReference type="ARBA" id="ARBA00023122"/>
    </source>
</evidence>
<dbReference type="PANTHER" id="PTHR39188">
    <property type="entry name" value="MEMBRANE-ASSOCIATED ZINC METALLOPROTEASE M50B"/>
    <property type="match status" value="1"/>
</dbReference>
<keyword evidence="6 14" id="KW-0479">Metal-binding</keyword>
<feature type="binding site" evidence="16">
    <location>
        <position position="61"/>
    </location>
    <ligand>
        <name>Zn(2+)</name>
        <dbReference type="ChEBI" id="CHEBI:29105"/>
        <note>catalytic</note>
    </ligand>
</feature>
<dbReference type="Pfam" id="PF00571">
    <property type="entry name" value="CBS"/>
    <property type="match status" value="1"/>
</dbReference>
<evidence type="ECO:0000256" key="17">
    <source>
        <dbReference type="PROSITE-ProRule" id="PRU00703"/>
    </source>
</evidence>
<evidence type="ECO:0000313" key="20">
    <source>
        <dbReference type="Proteomes" id="UP000036958"/>
    </source>
</evidence>
<evidence type="ECO:0000256" key="8">
    <source>
        <dbReference type="ARBA" id="ARBA00022801"/>
    </source>
</evidence>
<feature type="domain" description="CBS" evidence="18">
    <location>
        <begin position="244"/>
        <end position="302"/>
    </location>
</feature>
<evidence type="ECO:0000256" key="7">
    <source>
        <dbReference type="ARBA" id="ARBA00022737"/>
    </source>
</evidence>
<dbReference type="GO" id="GO:0046872">
    <property type="term" value="F:metal ion binding"/>
    <property type="evidence" value="ECO:0007669"/>
    <property type="project" value="UniProtKB-UniRule"/>
</dbReference>
<accession>A0A0L8V5H9</accession>
<keyword evidence="11 14" id="KW-0482">Metalloprotease</keyword>
<dbReference type="InterPro" id="IPR008915">
    <property type="entry name" value="Peptidase_M50"/>
</dbReference>
<evidence type="ECO:0000256" key="15">
    <source>
        <dbReference type="PIRSR" id="PIRSR006404-1"/>
    </source>
</evidence>
<feature type="transmembrane region" description="Helical" evidence="14">
    <location>
        <begin position="44"/>
        <end position="63"/>
    </location>
</feature>
<comment type="cofactor">
    <cofactor evidence="14 16">
        <name>Zn(2+)</name>
        <dbReference type="ChEBI" id="CHEBI:29105"/>
    </cofactor>
    <text evidence="14 16">Binds 1 zinc ion per subunit.</text>
</comment>
<keyword evidence="7" id="KW-0677">Repeat</keyword>
<dbReference type="Gene3D" id="3.10.580.10">
    <property type="entry name" value="CBS-domain"/>
    <property type="match status" value="1"/>
</dbReference>
<dbReference type="PROSITE" id="PS51371">
    <property type="entry name" value="CBS"/>
    <property type="match status" value="1"/>
</dbReference>
<keyword evidence="3 14" id="KW-1003">Cell membrane</keyword>
<keyword evidence="12 17" id="KW-0129">CBS domain</keyword>
<keyword evidence="10 14" id="KW-1133">Transmembrane helix</keyword>
<evidence type="ECO:0000256" key="13">
    <source>
        <dbReference type="ARBA" id="ARBA00023136"/>
    </source>
</evidence>
<evidence type="ECO:0000256" key="2">
    <source>
        <dbReference type="ARBA" id="ARBA00007931"/>
    </source>
</evidence>
<keyword evidence="4 14" id="KW-0645">Protease</keyword>
<dbReference type="InterPro" id="IPR016483">
    <property type="entry name" value="UCP006404_Pept_M50_CBS"/>
</dbReference>
<evidence type="ECO:0000256" key="16">
    <source>
        <dbReference type="PIRSR" id="PIRSR006404-2"/>
    </source>
</evidence>
<sequence>MHKKWSLHIGKLFGIKVLIHWTFLILIGWIFLMHFRMGHGFSEGFSGMLFILAIFACVVLHEFGHSLTAKRFGVQTKDITVYPIGGIASLESMPSKPAQELQVAIAGPAVNLLIAGILWIHLKTTGQTFNLESMQNIGLTGAAFAANLMYANIILAAFNLIPAFPMDGGRVLRSLLAMKIEPVKATSFAAKTGQVLAIAFVFFGFFFNFWLVFIGLFIFLGAGAESKAEKIKHALEGVRVRHVMRRNYAIMNPDTTLKTAADHFVNSNEKSFLVMEKNIVVGILNDKDIVEGLHKGKGNQKIRDYTQKDFYWLKKEEALSDRFFLFQQNRQSLFPVRENGKLDGVVGIDDIHKWIQSKAFMFNH</sequence>
<dbReference type="PATRIC" id="fig|1409788.3.peg.3541"/>
<dbReference type="GO" id="GO:0005886">
    <property type="term" value="C:plasma membrane"/>
    <property type="evidence" value="ECO:0007669"/>
    <property type="project" value="UniProtKB-SubCell"/>
</dbReference>
<evidence type="ECO:0000256" key="5">
    <source>
        <dbReference type="ARBA" id="ARBA00022692"/>
    </source>
</evidence>
<dbReference type="SUPFAM" id="SSF54631">
    <property type="entry name" value="CBS-domain pair"/>
    <property type="match status" value="1"/>
</dbReference>
<evidence type="ECO:0000256" key="11">
    <source>
        <dbReference type="ARBA" id="ARBA00023049"/>
    </source>
</evidence>
<keyword evidence="9 14" id="KW-0862">Zinc</keyword>
<evidence type="ECO:0000256" key="1">
    <source>
        <dbReference type="ARBA" id="ARBA00004651"/>
    </source>
</evidence>
<dbReference type="PIRSF" id="PIRSF006404">
    <property type="entry name" value="UCP006404_Pept_M50_CBS"/>
    <property type="match status" value="1"/>
</dbReference>
<comment type="subcellular location">
    <subcellularLocation>
        <location evidence="1 14">Cell membrane</location>
        <topology evidence="1 14">Multi-pass membrane protein</topology>
    </subcellularLocation>
</comment>
<evidence type="ECO:0000313" key="19">
    <source>
        <dbReference type="EMBL" id="KOH43684.1"/>
    </source>
</evidence>
<dbReference type="Proteomes" id="UP000036958">
    <property type="component" value="Unassembled WGS sequence"/>
</dbReference>
<reference evidence="20" key="1">
    <citation type="submission" date="2015-07" db="EMBL/GenBank/DDBJ databases">
        <title>Genome sequencing of Sunxiuqinia dokdonensis strain SK.</title>
        <authorList>
            <person name="Ahn S."/>
            <person name="Kim B.-C."/>
        </authorList>
    </citation>
    <scope>NUCLEOTIDE SEQUENCE [LARGE SCALE GENOMIC DNA]</scope>
    <source>
        <strain evidence="20">SK</strain>
    </source>
</reference>
<dbReference type="InterPro" id="IPR046342">
    <property type="entry name" value="CBS_dom_sf"/>
</dbReference>
<keyword evidence="20" id="KW-1185">Reference proteome</keyword>
<comment type="similarity">
    <text evidence="2 14">Belongs to the peptidase M50B family.</text>
</comment>
<organism evidence="19 20">
    <name type="scientific">Sunxiuqinia dokdonensis</name>
    <dbReference type="NCBI Taxonomy" id="1409788"/>
    <lineage>
        <taxon>Bacteria</taxon>
        <taxon>Pseudomonadati</taxon>
        <taxon>Bacteroidota</taxon>
        <taxon>Bacteroidia</taxon>
        <taxon>Marinilabiliales</taxon>
        <taxon>Prolixibacteraceae</taxon>
        <taxon>Sunxiuqinia</taxon>
    </lineage>
</organism>
<feature type="transmembrane region" description="Helical" evidence="14">
    <location>
        <begin position="142"/>
        <end position="164"/>
    </location>
</feature>
<keyword evidence="8 14" id="KW-0378">Hydrolase</keyword>
<feature type="binding site" evidence="16">
    <location>
        <position position="167"/>
    </location>
    <ligand>
        <name>Zn(2+)</name>
        <dbReference type="ChEBI" id="CHEBI:29105"/>
        <note>catalytic</note>
    </ligand>
</feature>
<feature type="transmembrane region" description="Helical" evidence="14">
    <location>
        <begin position="12"/>
        <end position="32"/>
    </location>
</feature>
<protein>
    <recommendedName>
        <fullName evidence="14">Zinc metalloprotease</fullName>
    </recommendedName>
</protein>
<dbReference type="GO" id="GO:0008237">
    <property type="term" value="F:metallopeptidase activity"/>
    <property type="evidence" value="ECO:0007669"/>
    <property type="project" value="UniProtKB-UniRule"/>
</dbReference>
<keyword evidence="13 14" id="KW-0472">Membrane</keyword>
<comment type="caution">
    <text evidence="19">The sequence shown here is derived from an EMBL/GenBank/DDBJ whole genome shotgun (WGS) entry which is preliminary data.</text>
</comment>
<feature type="transmembrane region" description="Helical" evidence="14">
    <location>
        <begin position="195"/>
        <end position="220"/>
    </location>
</feature>
<evidence type="ECO:0000256" key="10">
    <source>
        <dbReference type="ARBA" id="ARBA00022989"/>
    </source>
</evidence>
<dbReference type="Pfam" id="PF02163">
    <property type="entry name" value="Peptidase_M50"/>
    <property type="match status" value="1"/>
</dbReference>
<dbReference type="CDD" id="cd06164">
    <property type="entry name" value="S2P-M50_SpoIVFB_CBS"/>
    <property type="match status" value="1"/>
</dbReference>
<evidence type="ECO:0000256" key="3">
    <source>
        <dbReference type="ARBA" id="ARBA00022475"/>
    </source>
</evidence>
<feature type="binding site" evidence="16">
    <location>
        <position position="65"/>
    </location>
    <ligand>
        <name>Zn(2+)</name>
        <dbReference type="ChEBI" id="CHEBI:29105"/>
        <note>catalytic</note>
    </ligand>
</feature>
<gene>
    <name evidence="19" type="ORF">NC99_34530</name>
</gene>
<dbReference type="STRING" id="1409788.NC99_34530"/>
<dbReference type="RefSeq" id="WP_053185849.1">
    <property type="nucleotide sequence ID" value="NZ_LGIA01000180.1"/>
</dbReference>
<dbReference type="OrthoDB" id="9800627at2"/>
<name>A0A0L8V5H9_9BACT</name>
<keyword evidence="5 14" id="KW-0812">Transmembrane</keyword>
<proteinExistence type="inferred from homology"/>
<dbReference type="InterPro" id="IPR000644">
    <property type="entry name" value="CBS_dom"/>
</dbReference>